<feature type="transmembrane region" description="Helical" evidence="1">
    <location>
        <begin position="12"/>
        <end position="30"/>
    </location>
</feature>
<reference evidence="2" key="1">
    <citation type="submission" date="2023-10" db="EMBL/GenBank/DDBJ databases">
        <title>Genome assembly of Pristionchus species.</title>
        <authorList>
            <person name="Yoshida K."/>
            <person name="Sommer R.J."/>
        </authorList>
    </citation>
    <scope>NUCLEOTIDE SEQUENCE</scope>
    <source>
        <strain evidence="2">RS5133</strain>
    </source>
</reference>
<dbReference type="AlphaFoldDB" id="A0AAV5W5W0"/>
<proteinExistence type="predicted"/>
<name>A0AAV5W5W0_9BILA</name>
<organism evidence="2 3">
    <name type="scientific">Pristionchus fissidentatus</name>
    <dbReference type="NCBI Taxonomy" id="1538716"/>
    <lineage>
        <taxon>Eukaryota</taxon>
        <taxon>Metazoa</taxon>
        <taxon>Ecdysozoa</taxon>
        <taxon>Nematoda</taxon>
        <taxon>Chromadorea</taxon>
        <taxon>Rhabditida</taxon>
        <taxon>Rhabditina</taxon>
        <taxon>Diplogasteromorpha</taxon>
        <taxon>Diplogasteroidea</taxon>
        <taxon>Neodiplogasteridae</taxon>
        <taxon>Pristionchus</taxon>
    </lineage>
</organism>
<keyword evidence="1" id="KW-1133">Transmembrane helix</keyword>
<evidence type="ECO:0000313" key="2">
    <source>
        <dbReference type="EMBL" id="GMT25467.1"/>
    </source>
</evidence>
<keyword evidence="1" id="KW-0472">Membrane</keyword>
<keyword evidence="3" id="KW-1185">Reference proteome</keyword>
<keyword evidence="1" id="KW-0812">Transmembrane</keyword>
<gene>
    <name evidence="2" type="ORF">PFISCL1PPCAC_16764</name>
</gene>
<feature type="non-terminal residue" evidence="2">
    <location>
        <position position="1"/>
    </location>
</feature>
<dbReference type="EMBL" id="BTSY01000004">
    <property type="protein sequence ID" value="GMT25467.1"/>
    <property type="molecule type" value="Genomic_DNA"/>
</dbReference>
<accession>A0AAV5W5W0</accession>
<sequence length="132" mass="14532">LGVAHFQPTHLSMRFLILLAVVLVSAYAATRAEKRAILGRMIAACEAFADDHITREQAEQRVLSSYADVDLTYSDKLAMATASGTIYGVIEVLDKAPGASRFSLKSECTRRHLNRVKADNDNSEKDDSEDDD</sequence>
<dbReference type="Proteomes" id="UP001432322">
    <property type="component" value="Unassembled WGS sequence"/>
</dbReference>
<protein>
    <submittedName>
        <fullName evidence="2">Uncharacterized protein</fullName>
    </submittedName>
</protein>
<evidence type="ECO:0000313" key="3">
    <source>
        <dbReference type="Proteomes" id="UP001432322"/>
    </source>
</evidence>
<comment type="caution">
    <text evidence="2">The sequence shown here is derived from an EMBL/GenBank/DDBJ whole genome shotgun (WGS) entry which is preliminary data.</text>
</comment>
<evidence type="ECO:0000256" key="1">
    <source>
        <dbReference type="SAM" id="Phobius"/>
    </source>
</evidence>